<dbReference type="EMBL" id="KZ084141">
    <property type="protein sequence ID" value="OSC98221.1"/>
    <property type="molecule type" value="Genomic_DNA"/>
</dbReference>
<dbReference type="InterPro" id="IPR020904">
    <property type="entry name" value="Sc_DH/Rdtase_CS"/>
</dbReference>
<dbReference type="PANTHER" id="PTHR43976">
    <property type="entry name" value="SHORT CHAIN DEHYDROGENASE"/>
    <property type="match status" value="1"/>
</dbReference>
<dbReference type="PROSITE" id="PS00061">
    <property type="entry name" value="ADH_SHORT"/>
    <property type="match status" value="1"/>
</dbReference>
<keyword evidence="3" id="KW-0560">Oxidoreductase</keyword>
<dbReference type="STRING" id="1353009.A0A1Y2IE90"/>
<dbReference type="PRINTS" id="PR00081">
    <property type="entry name" value="GDHRDH"/>
</dbReference>
<dbReference type="Proteomes" id="UP000193067">
    <property type="component" value="Unassembled WGS sequence"/>
</dbReference>
<dbReference type="InterPro" id="IPR051911">
    <property type="entry name" value="SDR_oxidoreductase"/>
</dbReference>
<dbReference type="CDD" id="cd05374">
    <property type="entry name" value="17beta-HSD-like_SDR_c"/>
    <property type="match status" value="1"/>
</dbReference>
<reference evidence="5 6" key="1">
    <citation type="journal article" date="2015" name="Biotechnol. Biofuels">
        <title>Enhanced degradation of softwood versus hardwood by the white-rot fungus Pycnoporus coccineus.</title>
        <authorList>
            <person name="Couturier M."/>
            <person name="Navarro D."/>
            <person name="Chevret D."/>
            <person name="Henrissat B."/>
            <person name="Piumi F."/>
            <person name="Ruiz-Duenas F.J."/>
            <person name="Martinez A.T."/>
            <person name="Grigoriev I.V."/>
            <person name="Riley R."/>
            <person name="Lipzen A."/>
            <person name="Berrin J.G."/>
            <person name="Master E.R."/>
            <person name="Rosso M.N."/>
        </authorList>
    </citation>
    <scope>NUCLEOTIDE SEQUENCE [LARGE SCALE GENOMIC DNA]</scope>
    <source>
        <strain evidence="5 6">BRFM310</strain>
    </source>
</reference>
<dbReference type="AlphaFoldDB" id="A0A1Y2IE90"/>
<organism evidence="5 6">
    <name type="scientific">Trametes coccinea (strain BRFM310)</name>
    <name type="common">Pycnoporus coccineus</name>
    <dbReference type="NCBI Taxonomy" id="1353009"/>
    <lineage>
        <taxon>Eukaryota</taxon>
        <taxon>Fungi</taxon>
        <taxon>Dikarya</taxon>
        <taxon>Basidiomycota</taxon>
        <taxon>Agaricomycotina</taxon>
        <taxon>Agaricomycetes</taxon>
        <taxon>Polyporales</taxon>
        <taxon>Polyporaceae</taxon>
        <taxon>Trametes</taxon>
    </lineage>
</organism>
<protein>
    <submittedName>
        <fullName evidence="5">NAD-P-binding protein</fullName>
    </submittedName>
</protein>
<evidence type="ECO:0000256" key="3">
    <source>
        <dbReference type="ARBA" id="ARBA00023002"/>
    </source>
</evidence>
<sequence length="286" mass="31457">MSLSRVWFITGTSTGFGRTLTELVLEKGERVVATARDLTTLHGLSVEYDRDRLLAIKVDVTVLEEVEEAFARAKLVFGRIDVVVNNAGYAHLGEVESMPDSTAREIFETNFWGALKVTRAAIKFFRESNPPGVGGRLLQISSVLGVVALGAHTFYAASKFALEGMTEGLAQELDPAWNIKITLIEPGWIRSAAIGKIRWAPRHPAYTNPDLPANKVRAEWEGFVSPGDTRKAIEVFYRIAGLPDPPLHFPLGLDAIAMVREKTSALNATMDEYESWSEGLLADDVL</sequence>
<proteinExistence type="inferred from homology"/>
<name>A0A1Y2IE90_TRAC3</name>
<dbReference type="OrthoDB" id="1274115at2759"/>
<evidence type="ECO:0000256" key="1">
    <source>
        <dbReference type="ARBA" id="ARBA00006484"/>
    </source>
</evidence>
<keyword evidence="2" id="KW-0521">NADP</keyword>
<evidence type="ECO:0000256" key="4">
    <source>
        <dbReference type="RuleBase" id="RU000363"/>
    </source>
</evidence>
<evidence type="ECO:0000256" key="2">
    <source>
        <dbReference type="ARBA" id="ARBA00022857"/>
    </source>
</evidence>
<evidence type="ECO:0000313" key="5">
    <source>
        <dbReference type="EMBL" id="OSC98221.1"/>
    </source>
</evidence>
<dbReference type="Gene3D" id="3.40.50.720">
    <property type="entry name" value="NAD(P)-binding Rossmann-like Domain"/>
    <property type="match status" value="1"/>
</dbReference>
<dbReference type="PANTHER" id="PTHR43976:SF16">
    <property type="entry name" value="SHORT-CHAIN DEHYDROGENASE_REDUCTASE FAMILY PROTEIN"/>
    <property type="match status" value="1"/>
</dbReference>
<keyword evidence="6" id="KW-1185">Reference proteome</keyword>
<dbReference type="Pfam" id="PF00106">
    <property type="entry name" value="adh_short"/>
    <property type="match status" value="1"/>
</dbReference>
<accession>A0A1Y2IE90</accession>
<gene>
    <name evidence="5" type="ORF">PYCCODRAFT_1480815</name>
</gene>
<dbReference type="InterPro" id="IPR002347">
    <property type="entry name" value="SDR_fam"/>
</dbReference>
<comment type="similarity">
    <text evidence="1 4">Belongs to the short-chain dehydrogenases/reductases (SDR) family.</text>
</comment>
<dbReference type="GO" id="GO:0016491">
    <property type="term" value="F:oxidoreductase activity"/>
    <property type="evidence" value="ECO:0007669"/>
    <property type="project" value="UniProtKB-KW"/>
</dbReference>
<dbReference type="InterPro" id="IPR036291">
    <property type="entry name" value="NAD(P)-bd_dom_sf"/>
</dbReference>
<evidence type="ECO:0000313" key="6">
    <source>
        <dbReference type="Proteomes" id="UP000193067"/>
    </source>
</evidence>
<dbReference type="PRINTS" id="PR00080">
    <property type="entry name" value="SDRFAMILY"/>
</dbReference>
<dbReference type="SUPFAM" id="SSF51735">
    <property type="entry name" value="NAD(P)-binding Rossmann-fold domains"/>
    <property type="match status" value="1"/>
</dbReference>